<dbReference type="InterPro" id="IPR016162">
    <property type="entry name" value="Ald_DH_N"/>
</dbReference>
<evidence type="ECO:0000256" key="4">
    <source>
        <dbReference type="RuleBase" id="RU003345"/>
    </source>
</evidence>
<dbReference type="FunFam" id="3.40.605.10:FF:000026">
    <property type="entry name" value="Aldehyde dehydrogenase, putative"/>
    <property type="match status" value="1"/>
</dbReference>
<comment type="caution">
    <text evidence="6">The sequence shown here is derived from an EMBL/GenBank/DDBJ whole genome shotgun (WGS) entry which is preliminary data.</text>
</comment>
<dbReference type="InterPro" id="IPR016161">
    <property type="entry name" value="Ald_DH/histidinol_DH"/>
</dbReference>
<dbReference type="EC" id="1.-.-.-" evidence="6"/>
<dbReference type="PROSITE" id="PS00070">
    <property type="entry name" value="ALDEHYDE_DEHYDR_CYS"/>
    <property type="match status" value="1"/>
</dbReference>
<dbReference type="OrthoDB" id="9812625at2"/>
<dbReference type="Gene3D" id="3.40.605.10">
    <property type="entry name" value="Aldehyde Dehydrogenase, Chain A, domain 1"/>
    <property type="match status" value="1"/>
</dbReference>
<proteinExistence type="inferred from homology"/>
<dbReference type="EC" id="1.2.1.16" evidence="6"/>
<dbReference type="InterPro" id="IPR050740">
    <property type="entry name" value="Aldehyde_DH_Superfamily"/>
</dbReference>
<dbReference type="InterPro" id="IPR016163">
    <property type="entry name" value="Ald_DH_C"/>
</dbReference>
<dbReference type="PANTHER" id="PTHR43353">
    <property type="entry name" value="SUCCINATE-SEMIALDEHYDE DEHYDROGENASE, MITOCHONDRIAL"/>
    <property type="match status" value="1"/>
</dbReference>
<dbReference type="InterPro" id="IPR016160">
    <property type="entry name" value="Ald_DH_CS_CYS"/>
</dbReference>
<accession>A0A1B7JQJ5</accession>
<feature type="active site" evidence="3">
    <location>
        <position position="254"/>
    </location>
</feature>
<dbReference type="GO" id="GO:0004777">
    <property type="term" value="F:succinate-semialdehyde dehydrogenase (NAD+) activity"/>
    <property type="evidence" value="ECO:0007669"/>
    <property type="project" value="TreeGrafter"/>
</dbReference>
<keyword evidence="7" id="KW-1185">Reference proteome</keyword>
<dbReference type="InterPro" id="IPR029510">
    <property type="entry name" value="Ald_DH_CS_GLU"/>
</dbReference>
<keyword evidence="2 4" id="KW-0560">Oxidoreductase</keyword>
<evidence type="ECO:0000256" key="3">
    <source>
        <dbReference type="PROSITE-ProRule" id="PRU10007"/>
    </source>
</evidence>
<gene>
    <name evidence="6" type="ORF">M998_2724</name>
</gene>
<dbReference type="FunFam" id="3.40.605.10:FF:000005">
    <property type="entry name" value="Succinate-semialdehyde dehydrogenase I"/>
    <property type="match status" value="1"/>
</dbReference>
<evidence type="ECO:0000313" key="6">
    <source>
        <dbReference type="EMBL" id="OAT50167.1"/>
    </source>
</evidence>
<dbReference type="EMBL" id="LXEW01000038">
    <property type="protein sequence ID" value="OAT50167.1"/>
    <property type="molecule type" value="Genomic_DNA"/>
</dbReference>
<dbReference type="InterPro" id="IPR015590">
    <property type="entry name" value="Aldehyde_DH_dom"/>
</dbReference>
<dbReference type="GO" id="GO:0005829">
    <property type="term" value="C:cytosol"/>
    <property type="evidence" value="ECO:0007669"/>
    <property type="project" value="TreeGrafter"/>
</dbReference>
<dbReference type="Gene3D" id="3.40.309.10">
    <property type="entry name" value="Aldehyde Dehydrogenase, Chain A, domain 2"/>
    <property type="match status" value="1"/>
</dbReference>
<sequence>MKLLTNSALFRQSCYINGLWVDSAKKIAVTNPVDQTVLGNIPSLNITQVDEAIEQAHLAMAGWQQQTAKSRAIILRRWFELIEANVDDLGRLMTLEQGKPLHEAKGEIRYAASFIEWFAEEGKRVYGETIPQTVGSNRLSTIKQPIGVCSAITPWNFPAAMITRKAAPALAAGCSIIIKPATETPFTALALAQLADEAGIPAGIFNVITGDSTLLGERLTKHALISKFSFTGSTQVGRILSEQCASTIKKTSLELGGNAPFIVFADADMDKAVNSAVQAKFRNGGQTCVCVNRFYIHDAIFDEFQTKFTAEVAKLKVGNGLDVETDIGPMITSKAIDSMNKLLVDALSKGARRIMLGNEIEEHDHFINPKVLVDVDDSMDIVHEEIFGPIATLIRFKDENEVIQRANNTIYGLAAYFFTQDVNRVYRVAEKLQSGMVGINTGMISNEVAPFGGVKQSGLGKEGSHYGIDDYLSVKYLCLDLG</sequence>
<dbReference type="GO" id="GO:0009450">
    <property type="term" value="P:gamma-aminobutyric acid catabolic process"/>
    <property type="evidence" value="ECO:0007669"/>
    <property type="project" value="InterPro"/>
</dbReference>
<name>A0A1B7JQJ5_9GAMM</name>
<organism evidence="6 7">
    <name type="scientific">Providencia heimbachae ATCC 35613</name>
    <dbReference type="NCBI Taxonomy" id="1354272"/>
    <lineage>
        <taxon>Bacteria</taxon>
        <taxon>Pseudomonadati</taxon>
        <taxon>Pseudomonadota</taxon>
        <taxon>Gammaproteobacteria</taxon>
        <taxon>Enterobacterales</taxon>
        <taxon>Morganellaceae</taxon>
        <taxon>Providencia</taxon>
    </lineage>
</organism>
<dbReference type="SUPFAM" id="SSF53720">
    <property type="entry name" value="ALDH-like"/>
    <property type="match status" value="1"/>
</dbReference>
<evidence type="ECO:0000256" key="2">
    <source>
        <dbReference type="ARBA" id="ARBA00023002"/>
    </source>
</evidence>
<feature type="domain" description="Aldehyde dehydrogenase" evidence="5">
    <location>
        <begin position="20"/>
        <end position="476"/>
    </location>
</feature>
<dbReference type="PANTHER" id="PTHR43353:SF5">
    <property type="entry name" value="SUCCINATE-SEMIALDEHYDE DEHYDROGENASE, MITOCHONDRIAL"/>
    <property type="match status" value="1"/>
</dbReference>
<reference evidence="6 7" key="1">
    <citation type="submission" date="2016-04" db="EMBL/GenBank/DDBJ databases">
        <title>ATOL: Assembling a taxonomically balanced genome-scale reconstruction of the evolutionary history of the Enterobacteriaceae.</title>
        <authorList>
            <person name="Plunkett G.III."/>
            <person name="Neeno-Eckwall E.C."/>
            <person name="Glasner J.D."/>
            <person name="Perna N.T."/>
        </authorList>
    </citation>
    <scope>NUCLEOTIDE SEQUENCE [LARGE SCALE GENOMIC DNA]</scope>
    <source>
        <strain evidence="6 7">ATCC 35613</strain>
    </source>
</reference>
<protein>
    <submittedName>
        <fullName evidence="6">Succinate-semialdehyde dehydrogenase</fullName>
        <ecNumber evidence="6">1.-.-.-</ecNumber>
        <ecNumber evidence="6">1.2.1.16</ecNumber>
    </submittedName>
</protein>
<evidence type="ECO:0000259" key="5">
    <source>
        <dbReference type="Pfam" id="PF00171"/>
    </source>
</evidence>
<dbReference type="RefSeq" id="WP_068909338.1">
    <property type="nucleotide sequence ID" value="NZ_LXEW01000038.1"/>
</dbReference>
<dbReference type="Pfam" id="PF00171">
    <property type="entry name" value="Aldedh"/>
    <property type="match status" value="1"/>
</dbReference>
<dbReference type="InterPro" id="IPR010102">
    <property type="entry name" value="Succ_semiAld_DH"/>
</dbReference>
<comment type="similarity">
    <text evidence="1 4">Belongs to the aldehyde dehydrogenase family.</text>
</comment>
<evidence type="ECO:0000256" key="1">
    <source>
        <dbReference type="ARBA" id="ARBA00009986"/>
    </source>
</evidence>
<evidence type="ECO:0000313" key="7">
    <source>
        <dbReference type="Proteomes" id="UP000078224"/>
    </source>
</evidence>
<dbReference type="NCBIfam" id="TIGR01780">
    <property type="entry name" value="SSADH"/>
    <property type="match status" value="1"/>
</dbReference>
<dbReference type="CDD" id="cd07103">
    <property type="entry name" value="ALDH_F5_SSADH_GabD"/>
    <property type="match status" value="1"/>
</dbReference>
<dbReference type="PATRIC" id="fig|1354272.4.peg.2779"/>
<dbReference type="PROSITE" id="PS00687">
    <property type="entry name" value="ALDEHYDE_DEHYDR_GLU"/>
    <property type="match status" value="1"/>
</dbReference>
<dbReference type="AlphaFoldDB" id="A0A1B7JQJ5"/>
<dbReference type="Proteomes" id="UP000078224">
    <property type="component" value="Unassembled WGS sequence"/>
</dbReference>
<dbReference type="FunFam" id="3.40.309.10:FF:000004">
    <property type="entry name" value="Succinate-semialdehyde dehydrogenase I"/>
    <property type="match status" value="1"/>
</dbReference>